<dbReference type="STRING" id="545501.BN997_00642"/>
<evidence type="ECO:0000313" key="4">
    <source>
        <dbReference type="Proteomes" id="UP000040453"/>
    </source>
</evidence>
<gene>
    <name evidence="3" type="primary">yheD_1</name>
    <name evidence="3" type="ORF">BN997_00642</name>
</gene>
<protein>
    <submittedName>
        <fullName evidence="3">Endospore coat-associated protein YheD</fullName>
    </submittedName>
</protein>
<keyword evidence="1" id="KW-0067">ATP-binding</keyword>
<dbReference type="SUPFAM" id="SSF56059">
    <property type="entry name" value="Glutathione synthetase ATP-binding domain-like"/>
    <property type="match status" value="1"/>
</dbReference>
<reference evidence="3 4" key="1">
    <citation type="submission" date="2014-11" db="EMBL/GenBank/DDBJ databases">
        <authorList>
            <person name="Urmite Genomes Urmite Genomes"/>
        </authorList>
    </citation>
    <scope>NUCLEOTIDE SEQUENCE [LARGE SCALE GENOMIC DNA]</scope>
    <source>
        <strain evidence="3 4">Oc5</strain>
    </source>
</reference>
<dbReference type="EMBL" id="CDGG01000001">
    <property type="protein sequence ID" value="CEI80832.1"/>
    <property type="molecule type" value="Genomic_DNA"/>
</dbReference>
<organism evidence="3 4">
    <name type="scientific">Oceanobacillus oncorhynchi</name>
    <dbReference type="NCBI Taxonomy" id="545501"/>
    <lineage>
        <taxon>Bacteria</taxon>
        <taxon>Bacillati</taxon>
        <taxon>Bacillota</taxon>
        <taxon>Bacilli</taxon>
        <taxon>Bacillales</taxon>
        <taxon>Bacillaceae</taxon>
        <taxon>Oceanobacillus</taxon>
    </lineage>
</organism>
<dbReference type="Pfam" id="PF14398">
    <property type="entry name" value="ATPgrasp_YheCD"/>
    <property type="match status" value="1"/>
</dbReference>
<dbReference type="RefSeq" id="WP_042529607.1">
    <property type="nucleotide sequence ID" value="NZ_CDGG01000001.1"/>
</dbReference>
<dbReference type="Proteomes" id="UP000040453">
    <property type="component" value="Unassembled WGS sequence"/>
</dbReference>
<dbReference type="PROSITE" id="PS50975">
    <property type="entry name" value="ATP_GRASP"/>
    <property type="match status" value="1"/>
</dbReference>
<name>A0A0A1MMF3_9BACI</name>
<dbReference type="InterPro" id="IPR011761">
    <property type="entry name" value="ATP-grasp"/>
</dbReference>
<evidence type="ECO:0000259" key="2">
    <source>
        <dbReference type="PROSITE" id="PS50975"/>
    </source>
</evidence>
<dbReference type="InterPro" id="IPR026838">
    <property type="entry name" value="YheC/D"/>
</dbReference>
<feature type="domain" description="ATP-grasp" evidence="2">
    <location>
        <begin position="108"/>
        <end position="337"/>
    </location>
</feature>
<proteinExistence type="predicted"/>
<dbReference type="OrthoDB" id="7869153at2"/>
<keyword evidence="4" id="KW-1185">Reference proteome</keyword>
<sequence length="341" mass="39413">MEVGLLRPFIQPTFMSKFTSLVAKAKGIDIIYFRIRDIDQENHKINGKILIDDEWVNIVTNIPKVIDVSAFTLKHKEEIEYLNKRSILTENGKKRMTKATLQTRLYEDEHFKKYIIPSEDCSSFSVVEEFLNLYHTVIIKPVSGQKGQGIYKVSKQNENQYELSYQQSKRMVSHQELNEFFTQDILSTERKHIVQKYITSTTPDGSPFDCRVHLEKNRKGEWTIPKIFVRIGLGQKVTSNISQGGGSSDADVFFKTYYKEKADDILVQLEQLGYDIAAKIEKLRSTELMTMGLDVGVDADGELYIFEVNSAPGTTRLRSDVVLLRTDYYKYLYSKKRPNKQ</sequence>
<dbReference type="Gene3D" id="3.30.1490.20">
    <property type="entry name" value="ATP-grasp fold, A domain"/>
    <property type="match status" value="1"/>
</dbReference>
<evidence type="ECO:0000256" key="1">
    <source>
        <dbReference type="PROSITE-ProRule" id="PRU00409"/>
    </source>
</evidence>
<dbReference type="GO" id="GO:0046872">
    <property type="term" value="F:metal ion binding"/>
    <property type="evidence" value="ECO:0007669"/>
    <property type="project" value="InterPro"/>
</dbReference>
<evidence type="ECO:0000313" key="3">
    <source>
        <dbReference type="EMBL" id="CEI80832.1"/>
    </source>
</evidence>
<dbReference type="InterPro" id="IPR013815">
    <property type="entry name" value="ATP_grasp_subdomain_1"/>
</dbReference>
<dbReference type="GO" id="GO:0005524">
    <property type="term" value="F:ATP binding"/>
    <property type="evidence" value="ECO:0007669"/>
    <property type="project" value="UniProtKB-UniRule"/>
</dbReference>
<keyword evidence="1" id="KW-0547">Nucleotide-binding</keyword>
<dbReference type="AlphaFoldDB" id="A0A0A1MMF3"/>
<accession>A0A0A1MMF3</accession>